<dbReference type="InterPro" id="IPR047650">
    <property type="entry name" value="Transpos_IS110"/>
</dbReference>
<dbReference type="EMBL" id="CP134146">
    <property type="protein sequence ID" value="WNC67367.1"/>
    <property type="molecule type" value="Genomic_DNA"/>
</dbReference>
<name>A0ABY9TLQ6_9GAMM</name>
<dbReference type="Proteomes" id="UP001248581">
    <property type="component" value="Chromosome"/>
</dbReference>
<evidence type="ECO:0000313" key="5">
    <source>
        <dbReference type="EMBL" id="WNC67367.1"/>
    </source>
</evidence>
<reference evidence="7" key="1">
    <citation type="submission" date="2023-09" db="EMBL/GenBank/DDBJ databases">
        <authorList>
            <person name="Li S."/>
            <person name="Li X."/>
            <person name="Zhang C."/>
            <person name="Zhao Z."/>
        </authorList>
    </citation>
    <scope>NUCLEOTIDE SEQUENCE [LARGE SCALE GENOMIC DNA]</scope>
    <source>
        <strain evidence="7">SQ345</strain>
    </source>
</reference>
<evidence type="ECO:0000313" key="7">
    <source>
        <dbReference type="Proteomes" id="UP001248581"/>
    </source>
</evidence>
<accession>A0ABY9TLQ6</accession>
<dbReference type="InterPro" id="IPR002525">
    <property type="entry name" value="Transp_IS110-like_N"/>
</dbReference>
<evidence type="ECO:0000313" key="3">
    <source>
        <dbReference type="EMBL" id="WNC67257.1"/>
    </source>
</evidence>
<dbReference type="EMBL" id="CP134146">
    <property type="protein sequence ID" value="WNC69768.1"/>
    <property type="molecule type" value="Genomic_DNA"/>
</dbReference>
<reference evidence="6" key="3">
    <citation type="journal article" date="2024" name="Int. J. Syst. Evol. Microbiol.">
        <title>Thalassotalea psychrophila sp. nov., Thalassotalea nanhaiensis sp. nov. and Thalassotalea fonticola sp. nov., three psychrophilic bacteria isolated from deep-sea sediment.</title>
        <authorList>
            <person name="Li A.Q."/>
            <person name="Qi X.Q."/>
            <person name="Zhang C."/>
            <person name="Huang X.G."/>
            <person name="Wen D.Y."/>
            <person name="Li X.G."/>
            <person name="Zhang W.J."/>
        </authorList>
    </citation>
    <scope>NUCLEOTIDE SEQUENCE</scope>
    <source>
        <strain evidence="6">SQ345</strain>
    </source>
</reference>
<dbReference type="PANTHER" id="PTHR33055">
    <property type="entry name" value="TRANSPOSASE FOR INSERTION SEQUENCE ELEMENT IS1111A"/>
    <property type="match status" value="1"/>
</dbReference>
<dbReference type="InterPro" id="IPR003346">
    <property type="entry name" value="Transposase_20"/>
</dbReference>
<dbReference type="Pfam" id="PF02371">
    <property type="entry name" value="Transposase_20"/>
    <property type="match status" value="1"/>
</dbReference>
<feature type="domain" description="Transposase IS110-like N-terminal" evidence="1">
    <location>
        <begin position="11"/>
        <end position="165"/>
    </location>
</feature>
<sequence>MTTKQKPILHIGIDWATKKHDVCIQLPDGSRSFVVVDSSPESVDEWILKLHKQYKGNIHAAVELCRGPIVYALQKYDFITIFPINPAMLAKYRSAFSPSGAKDDPTDAEIALGLMINYPKLITPLKLESEDMRKLAFLVEQRRRFVEDRRRFANRLNNTLKQYYPQPLSWFSHRDTKLFADFILRWPSLQKLRRAHESTVRQFFLEHGGNAVTLLEKRIASIKESTQLTDDKAVIDTHELLSSTLVKQLHTVIKSIKEYDVEIALIFKEMPDADLFKSLPGTGICLAPRLLVAMGENRSRFDTASEIQMYAGIAPVTERSGKKCWVHWRWQCSKFLRQSFIEWADRSIYQSFWAKLYYDQQRAKGGSHQAAVRSLAFKWVRILFRCWKSKTPYSESRYLQALKDRNSPLIANI</sequence>
<dbReference type="EMBL" id="CP134146">
    <property type="protein sequence ID" value="WNC67257.1"/>
    <property type="molecule type" value="Genomic_DNA"/>
</dbReference>
<proteinExistence type="predicted"/>
<reference evidence="7" key="2">
    <citation type="submission" date="2023-09" db="EMBL/GenBank/DDBJ databases">
        <authorList>
            <person name="Zhang C."/>
        </authorList>
    </citation>
    <scope>NUCLEOTIDE SEQUENCE [LARGE SCALE GENOMIC DNA]</scope>
    <source>
        <strain evidence="7">SQ345</strain>
    </source>
</reference>
<dbReference type="Pfam" id="PF01548">
    <property type="entry name" value="DEDD_Tnp_IS110"/>
    <property type="match status" value="1"/>
</dbReference>
<evidence type="ECO:0000259" key="2">
    <source>
        <dbReference type="Pfam" id="PF02371"/>
    </source>
</evidence>
<dbReference type="NCBIfam" id="NF033542">
    <property type="entry name" value="transpos_IS110"/>
    <property type="match status" value="1"/>
</dbReference>
<gene>
    <name evidence="6" type="ORF">RI845_06375</name>
    <name evidence="3" type="ORF">RI845_12085</name>
    <name evidence="4" type="ORF">RI845_12615</name>
    <name evidence="5" type="ORF">RI845_12655</name>
</gene>
<feature type="domain" description="Transposase IS116/IS110/IS902 C-terminal" evidence="2">
    <location>
        <begin position="274"/>
        <end position="357"/>
    </location>
</feature>
<evidence type="ECO:0000313" key="4">
    <source>
        <dbReference type="EMBL" id="WNC67359.1"/>
    </source>
</evidence>
<organism evidence="6 7">
    <name type="scientific">Thalassotalea nanhaiensis</name>
    <dbReference type="NCBI Taxonomy" id="3065648"/>
    <lineage>
        <taxon>Bacteria</taxon>
        <taxon>Pseudomonadati</taxon>
        <taxon>Pseudomonadota</taxon>
        <taxon>Gammaproteobacteria</taxon>
        <taxon>Alteromonadales</taxon>
        <taxon>Colwelliaceae</taxon>
        <taxon>Thalassotalea</taxon>
    </lineage>
</organism>
<evidence type="ECO:0000259" key="1">
    <source>
        <dbReference type="Pfam" id="PF01548"/>
    </source>
</evidence>
<evidence type="ECO:0000313" key="6">
    <source>
        <dbReference type="EMBL" id="WNC69768.1"/>
    </source>
</evidence>
<protein>
    <submittedName>
        <fullName evidence="6">IS110 family transposase</fullName>
    </submittedName>
</protein>
<keyword evidence="7" id="KW-1185">Reference proteome</keyword>
<dbReference type="EMBL" id="CP134146">
    <property type="protein sequence ID" value="WNC67359.1"/>
    <property type="molecule type" value="Genomic_DNA"/>
</dbReference>
<dbReference type="PANTHER" id="PTHR33055:SF3">
    <property type="entry name" value="PUTATIVE TRANSPOSASE FOR IS117-RELATED"/>
    <property type="match status" value="1"/>
</dbReference>
<dbReference type="RefSeq" id="WP_348386421.1">
    <property type="nucleotide sequence ID" value="NZ_CP134146.1"/>
</dbReference>